<evidence type="ECO:0000313" key="4">
    <source>
        <dbReference type="Proteomes" id="UP000621500"/>
    </source>
</evidence>
<keyword evidence="2" id="KW-0472">Membrane</keyword>
<gene>
    <name evidence="3" type="ORF">Pma05_65280</name>
</gene>
<feature type="region of interest" description="Disordered" evidence="1">
    <location>
        <begin position="65"/>
        <end position="95"/>
    </location>
</feature>
<protein>
    <recommendedName>
        <fullName evidence="5">Nitrogen fixation protein FixH</fullName>
    </recommendedName>
</protein>
<evidence type="ECO:0000256" key="2">
    <source>
        <dbReference type="SAM" id="Phobius"/>
    </source>
</evidence>
<name>A0ABQ4EZ74_9ACTN</name>
<dbReference type="EMBL" id="BONX01000049">
    <property type="protein sequence ID" value="GIG99955.1"/>
    <property type="molecule type" value="Genomic_DNA"/>
</dbReference>
<keyword evidence="4" id="KW-1185">Reference proteome</keyword>
<evidence type="ECO:0000313" key="3">
    <source>
        <dbReference type="EMBL" id="GIG99955.1"/>
    </source>
</evidence>
<organism evidence="3 4">
    <name type="scientific">Plantactinospora mayteni</name>
    <dbReference type="NCBI Taxonomy" id="566021"/>
    <lineage>
        <taxon>Bacteria</taxon>
        <taxon>Bacillati</taxon>
        <taxon>Actinomycetota</taxon>
        <taxon>Actinomycetes</taxon>
        <taxon>Micromonosporales</taxon>
        <taxon>Micromonosporaceae</taxon>
        <taxon>Plantactinospora</taxon>
    </lineage>
</organism>
<accession>A0ABQ4EZ74</accession>
<sequence>MRFPAPPSAAANQPRDRHDLYMLAPQIYPSTMTWIWTILVIALGVSVAAVLYVALRDRQRLPSAEDSAASRLATSDAARHDADRHVKKLDNGAGI</sequence>
<keyword evidence="2" id="KW-0812">Transmembrane</keyword>
<proteinExistence type="predicted"/>
<reference evidence="3 4" key="1">
    <citation type="submission" date="2021-01" db="EMBL/GenBank/DDBJ databases">
        <title>Whole genome shotgun sequence of Plantactinospora mayteni NBRC 109088.</title>
        <authorList>
            <person name="Komaki H."/>
            <person name="Tamura T."/>
        </authorList>
    </citation>
    <scope>NUCLEOTIDE SEQUENCE [LARGE SCALE GENOMIC DNA]</scope>
    <source>
        <strain evidence="3 4">NBRC 109088</strain>
    </source>
</reference>
<feature type="compositionally biased region" description="Basic and acidic residues" evidence="1">
    <location>
        <begin position="77"/>
        <end position="95"/>
    </location>
</feature>
<evidence type="ECO:0000256" key="1">
    <source>
        <dbReference type="SAM" id="MobiDB-lite"/>
    </source>
</evidence>
<keyword evidence="2" id="KW-1133">Transmembrane helix</keyword>
<feature type="transmembrane region" description="Helical" evidence="2">
    <location>
        <begin position="34"/>
        <end position="55"/>
    </location>
</feature>
<evidence type="ECO:0008006" key="5">
    <source>
        <dbReference type="Google" id="ProtNLM"/>
    </source>
</evidence>
<comment type="caution">
    <text evidence="3">The sequence shown here is derived from an EMBL/GenBank/DDBJ whole genome shotgun (WGS) entry which is preliminary data.</text>
</comment>
<dbReference type="Proteomes" id="UP000621500">
    <property type="component" value="Unassembled WGS sequence"/>
</dbReference>